<comment type="caution">
    <text evidence="3">The sequence shown here is derived from an EMBL/GenBank/DDBJ whole genome shotgun (WGS) entry which is preliminary data.</text>
</comment>
<dbReference type="Proteomes" id="UP000053831">
    <property type="component" value="Unassembled WGS sequence"/>
</dbReference>
<keyword evidence="4" id="KW-1185">Reference proteome</keyword>
<accession>A0A0M8N0M8</accession>
<protein>
    <submittedName>
        <fullName evidence="3">Uncharacterized protein</fullName>
    </submittedName>
</protein>
<proteinExistence type="predicted"/>
<dbReference type="AlphaFoldDB" id="A0A0M8N0M8"/>
<keyword evidence="2" id="KW-1133">Transmembrane helix</keyword>
<dbReference type="STRING" id="150374.A0A0M8N0M8"/>
<reference evidence="3 4" key="1">
    <citation type="submission" date="2015-07" db="EMBL/GenBank/DDBJ databases">
        <title>The genome of the fungus Escovopsis weberi, a specialized disease agent of ant agriculture.</title>
        <authorList>
            <person name="de Man T.J."/>
            <person name="Stajich J.E."/>
            <person name="Kubicek C.P."/>
            <person name="Chenthamara K."/>
            <person name="Atanasova L."/>
            <person name="Druzhinina I.S."/>
            <person name="Birnbaum S."/>
            <person name="Barribeau S.M."/>
            <person name="Teiling C."/>
            <person name="Suen G."/>
            <person name="Currie C."/>
            <person name="Gerardo N.M."/>
        </authorList>
    </citation>
    <scope>NUCLEOTIDE SEQUENCE [LARGE SCALE GENOMIC DNA]</scope>
</reference>
<feature type="transmembrane region" description="Helical" evidence="2">
    <location>
        <begin position="34"/>
        <end position="57"/>
    </location>
</feature>
<gene>
    <name evidence="3" type="ORF">ESCO_002736</name>
</gene>
<feature type="region of interest" description="Disordered" evidence="1">
    <location>
        <begin position="298"/>
        <end position="318"/>
    </location>
</feature>
<keyword evidence="2" id="KW-0812">Transmembrane</keyword>
<evidence type="ECO:0000313" key="3">
    <source>
        <dbReference type="EMBL" id="KOS18134.1"/>
    </source>
</evidence>
<evidence type="ECO:0000256" key="1">
    <source>
        <dbReference type="SAM" id="MobiDB-lite"/>
    </source>
</evidence>
<dbReference type="PANTHER" id="PTHR42044">
    <property type="entry name" value="DUF676 DOMAIN-CONTAINING PROTEIN-RELATED"/>
    <property type="match status" value="1"/>
</dbReference>
<keyword evidence="2" id="KW-0472">Membrane</keyword>
<dbReference type="EMBL" id="LGSR01000022">
    <property type="protein sequence ID" value="KOS18134.1"/>
    <property type="molecule type" value="Genomic_DNA"/>
</dbReference>
<feature type="transmembrane region" description="Helical" evidence="2">
    <location>
        <begin position="69"/>
        <end position="89"/>
    </location>
</feature>
<evidence type="ECO:0000313" key="4">
    <source>
        <dbReference type="Proteomes" id="UP000053831"/>
    </source>
</evidence>
<name>A0A0M8N0M8_ESCWE</name>
<feature type="transmembrane region" description="Helical" evidence="2">
    <location>
        <begin position="95"/>
        <end position="114"/>
    </location>
</feature>
<dbReference type="OrthoDB" id="202545at2759"/>
<organism evidence="3 4">
    <name type="scientific">Escovopsis weberi</name>
    <dbReference type="NCBI Taxonomy" id="150374"/>
    <lineage>
        <taxon>Eukaryota</taxon>
        <taxon>Fungi</taxon>
        <taxon>Dikarya</taxon>
        <taxon>Ascomycota</taxon>
        <taxon>Pezizomycotina</taxon>
        <taxon>Sordariomycetes</taxon>
        <taxon>Hypocreomycetidae</taxon>
        <taxon>Hypocreales</taxon>
        <taxon>Hypocreaceae</taxon>
        <taxon>Escovopsis</taxon>
    </lineage>
</organism>
<sequence length="512" mass="57769">MRPVTEFFSSQIGGESVINYAYTDLPWKLLAKDVYFFFVYSWALPWVLWPLWPFASAHLDELYPSARNLFCLAVHLLLIAIQLTFLLLLPCILVFPAWISIAGISVFLAINWLLCFSLNGTELTYESDEEYAESRPEHAHEKWVYLNGVSVGKHWMKSNLNRLALTFGRPVLGIHNKTSGLVFDIIECLVQRNLGYATTDVRVCYKILKDILYDPGKSKVIFILHSQGAIEGSMVLDWLLQEMPQDLLCKLEVYTFGNAANHFNNPHRHALSQALSSQRPSKAFRTIVTETSFEGPVASPVASPIEDDKQLESPSPLHTTTTHVSAVSSFQTTYAAKDRAIGHIEHYAHSTDFVAVWGILHFATNKMASPQLPRFLGRLFNRSSRRGGHLFVQHYLDSMFPLARDRDSGEFVGADEDNDFMEEVIKFGEEGTAMDNAREAFEISYGGTGGFGTGDITTPVEVYDRFDARRRAKKGVKVKELSRLWLYRNGLSPPFSGPPWVTELGVLRTETL</sequence>
<evidence type="ECO:0000256" key="2">
    <source>
        <dbReference type="SAM" id="Phobius"/>
    </source>
</evidence>
<dbReference type="PANTHER" id="PTHR42044:SF1">
    <property type="entry name" value="DUF676 DOMAIN-CONTAINING PROTEIN"/>
    <property type="match status" value="1"/>
</dbReference>